<evidence type="ECO:0000313" key="3">
    <source>
        <dbReference type="Proteomes" id="UP000001595"/>
    </source>
</evidence>
<evidence type="ECO:0000256" key="1">
    <source>
        <dbReference type="SAM" id="MobiDB-lite"/>
    </source>
</evidence>
<dbReference type="Ensembl" id="ENSPPYT00000057739.1">
    <property type="protein sequence ID" value="ENSPPYP00000045717.1"/>
    <property type="gene ID" value="ENSPPYG00000010834.2"/>
</dbReference>
<dbReference type="PANTHER" id="PTHR39222">
    <property type="entry name" value="MCG9903"/>
    <property type="match status" value="1"/>
</dbReference>
<dbReference type="InterPro" id="IPR040425">
    <property type="entry name" value="C20orf141-like"/>
</dbReference>
<name>A0A8I5UHS8_PONAB</name>
<protein>
    <submittedName>
        <fullName evidence="2">Uncharacterized protein</fullName>
    </submittedName>
</protein>
<reference evidence="2 3" key="1">
    <citation type="submission" date="2008-02" db="EMBL/GenBank/DDBJ databases">
        <title>A 6x draft sequence assembly of the Pongo pygmaeus abelii genome.</title>
        <authorList>
            <person name="Wilson R.K."/>
            <person name="Mardis E."/>
        </authorList>
    </citation>
    <scope>NUCLEOTIDE SEQUENCE [LARGE SCALE GENOMIC DNA]</scope>
</reference>
<evidence type="ECO:0000313" key="2">
    <source>
        <dbReference type="Ensembl" id="ENSPPYP00000045717.1"/>
    </source>
</evidence>
<keyword evidence="3" id="KW-1185">Reference proteome</keyword>
<accession>A0A8I5UHS8</accession>
<gene>
    <name evidence="2" type="primary">C21H20orf141</name>
</gene>
<dbReference type="PANTHER" id="PTHR39222:SF1">
    <property type="entry name" value="RIKEN CDNA 1700020A23 GENE"/>
    <property type="match status" value="1"/>
</dbReference>
<dbReference type="Pfam" id="PF17717">
    <property type="entry name" value="DUF5562"/>
    <property type="match status" value="1"/>
</dbReference>
<reference evidence="2" key="2">
    <citation type="submission" date="2025-05" db="UniProtKB">
        <authorList>
            <consortium name="Ensembl"/>
        </authorList>
    </citation>
    <scope>IDENTIFICATION</scope>
</reference>
<feature type="region of interest" description="Disordered" evidence="1">
    <location>
        <begin position="1"/>
        <end position="35"/>
    </location>
</feature>
<organism evidence="2 3">
    <name type="scientific">Pongo abelii</name>
    <name type="common">Sumatran orangutan</name>
    <name type="synonym">Pongo pygmaeus abelii</name>
    <dbReference type="NCBI Taxonomy" id="9601"/>
    <lineage>
        <taxon>Eukaryota</taxon>
        <taxon>Metazoa</taxon>
        <taxon>Chordata</taxon>
        <taxon>Craniata</taxon>
        <taxon>Vertebrata</taxon>
        <taxon>Euteleostomi</taxon>
        <taxon>Mammalia</taxon>
        <taxon>Eutheria</taxon>
        <taxon>Euarchontoglires</taxon>
        <taxon>Primates</taxon>
        <taxon>Haplorrhini</taxon>
        <taxon>Catarrhini</taxon>
        <taxon>Hominidae</taxon>
        <taxon>Pongo</taxon>
    </lineage>
</organism>
<dbReference type="AlphaFoldDB" id="A0A8I5UHS8"/>
<dbReference type="GeneTree" id="ENSGT00910000144368"/>
<proteinExistence type="predicted"/>
<dbReference type="Ensembl" id="ENSPPYT00000052811.1">
    <property type="protein sequence ID" value="ENSPPYP00000030193.1"/>
    <property type="gene ID" value="ENSPPYG00000010834.2"/>
</dbReference>
<dbReference type="Proteomes" id="UP000001595">
    <property type="component" value="Chromosome 20"/>
</dbReference>
<sequence>MSRLCLPRPEALEDPFPVPPRGLGAGEGSGSPVRPHVSPWGPSWAQLLDSVLWLGALGLTIRAVFSTTGPALLLLLVSFLAFDLLHRCTRHDAAAASGDRYHRGWRGATAGSALVSLGHKARLGALVGEPRAPKLDPVVEHLELAATAAAPAVGSGGDTLPAAGIDVVPCTLHHWLLPAELLVARRGCGVAPPATGSRAAGAQCSACPPLHGLLPAALLHTAEPRGPPHLHDSPRLHSGFGSIEGQPHPTACENHRL</sequence>